<evidence type="ECO:0000256" key="1">
    <source>
        <dbReference type="SAM" id="MobiDB-lite"/>
    </source>
</evidence>
<keyword evidence="3" id="KW-1185">Reference proteome</keyword>
<feature type="region of interest" description="Disordered" evidence="1">
    <location>
        <begin position="184"/>
        <end position="292"/>
    </location>
</feature>
<gene>
    <name evidence="2" type="ORF">ANANG_G00207150</name>
</gene>
<feature type="compositionally biased region" description="Basic residues" evidence="1">
    <location>
        <begin position="283"/>
        <end position="292"/>
    </location>
</feature>
<evidence type="ECO:0000313" key="2">
    <source>
        <dbReference type="EMBL" id="KAG5839649.1"/>
    </source>
</evidence>
<name>A0A9D3M129_ANGAN</name>
<reference evidence="2" key="1">
    <citation type="submission" date="2021-01" db="EMBL/GenBank/DDBJ databases">
        <title>A chromosome-scale assembly of European eel, Anguilla anguilla.</title>
        <authorList>
            <person name="Henkel C."/>
            <person name="Jong-Raadsen S.A."/>
            <person name="Dufour S."/>
            <person name="Weltzien F.-A."/>
            <person name="Palstra A.P."/>
            <person name="Pelster B."/>
            <person name="Spaink H.P."/>
            <person name="Van Den Thillart G.E."/>
            <person name="Jansen H."/>
            <person name="Zahm M."/>
            <person name="Klopp C."/>
            <person name="Cedric C."/>
            <person name="Louis A."/>
            <person name="Berthelot C."/>
            <person name="Parey E."/>
            <person name="Roest Crollius H."/>
            <person name="Montfort J."/>
            <person name="Robinson-Rechavi M."/>
            <person name="Bucao C."/>
            <person name="Bouchez O."/>
            <person name="Gislard M."/>
            <person name="Lluch J."/>
            <person name="Milhes M."/>
            <person name="Lampietro C."/>
            <person name="Lopez Roques C."/>
            <person name="Donnadieu C."/>
            <person name="Braasch I."/>
            <person name="Desvignes T."/>
            <person name="Postlethwait J."/>
            <person name="Bobe J."/>
            <person name="Guiguen Y."/>
            <person name="Dirks R."/>
        </authorList>
    </citation>
    <scope>NUCLEOTIDE SEQUENCE</scope>
    <source>
        <strain evidence="2">Tag_6206</strain>
        <tissue evidence="2">Liver</tissue>
    </source>
</reference>
<accession>A0A9D3M129</accession>
<feature type="compositionally biased region" description="Acidic residues" evidence="1">
    <location>
        <begin position="184"/>
        <end position="197"/>
    </location>
</feature>
<evidence type="ECO:0000313" key="3">
    <source>
        <dbReference type="Proteomes" id="UP001044222"/>
    </source>
</evidence>
<organism evidence="2 3">
    <name type="scientific">Anguilla anguilla</name>
    <name type="common">European freshwater eel</name>
    <name type="synonym">Muraena anguilla</name>
    <dbReference type="NCBI Taxonomy" id="7936"/>
    <lineage>
        <taxon>Eukaryota</taxon>
        <taxon>Metazoa</taxon>
        <taxon>Chordata</taxon>
        <taxon>Craniata</taxon>
        <taxon>Vertebrata</taxon>
        <taxon>Euteleostomi</taxon>
        <taxon>Actinopterygii</taxon>
        <taxon>Neopterygii</taxon>
        <taxon>Teleostei</taxon>
        <taxon>Anguilliformes</taxon>
        <taxon>Anguillidae</taxon>
        <taxon>Anguilla</taxon>
    </lineage>
</organism>
<feature type="compositionally biased region" description="Basic and acidic residues" evidence="1">
    <location>
        <begin position="227"/>
        <end position="236"/>
    </location>
</feature>
<dbReference type="EMBL" id="JAFIRN010000011">
    <property type="protein sequence ID" value="KAG5839649.1"/>
    <property type="molecule type" value="Genomic_DNA"/>
</dbReference>
<dbReference type="AlphaFoldDB" id="A0A9D3M129"/>
<comment type="caution">
    <text evidence="2">The sequence shown here is derived from an EMBL/GenBank/DDBJ whole genome shotgun (WGS) entry which is preliminary data.</text>
</comment>
<protein>
    <submittedName>
        <fullName evidence="2">Uncharacterized protein</fullName>
    </submittedName>
</protein>
<sequence length="292" mass="31677">MRAAPHKPSAAWPRPAAVSLRAVPRPLQTGLRGFLRRRPGRRGPARRGKEPRYLRYAPRDSSLADHLTRAPRLAARMRSLKHLKHHTRSNVQEDSGRLVGCYPKLMDGQADAGTQTDPVVVLSLAQAAVLGLISQNEVFGATIAPNGFYTGEARDGLPAAGEDVKYEYASQLIGANGDYLGEALEEDEEEEGEEEEGGPGAERRRARRARSEGRPGSRRRGPPRPRSAGEGEEGKPYGRGPCAHLHGGPAPGEGPYSVALKQEQPPRLPRLRREARAQEGGARGRRGRRGGA</sequence>
<dbReference type="Proteomes" id="UP001044222">
    <property type="component" value="Chromosome 11"/>
</dbReference>
<proteinExistence type="predicted"/>